<dbReference type="InterPro" id="IPR052973">
    <property type="entry name" value="Fungal_sec-metab_reg_TF"/>
</dbReference>
<gene>
    <name evidence="4" type="ORF">BD289DRAFT_158176</name>
</gene>
<dbReference type="OrthoDB" id="5426982at2759"/>
<keyword evidence="3" id="KW-0812">Transmembrane</keyword>
<feature type="region of interest" description="Disordered" evidence="2">
    <location>
        <begin position="18"/>
        <end position="61"/>
    </location>
</feature>
<dbReference type="InterPro" id="IPR001138">
    <property type="entry name" value="Zn2Cys6_DnaBD"/>
</dbReference>
<feature type="transmembrane region" description="Helical" evidence="3">
    <location>
        <begin position="718"/>
        <end position="738"/>
    </location>
</feature>
<dbReference type="CDD" id="cd00067">
    <property type="entry name" value="GAL4"/>
    <property type="match status" value="1"/>
</dbReference>
<dbReference type="GO" id="GO:0008270">
    <property type="term" value="F:zinc ion binding"/>
    <property type="evidence" value="ECO:0007669"/>
    <property type="project" value="InterPro"/>
</dbReference>
<evidence type="ECO:0000256" key="2">
    <source>
        <dbReference type="SAM" id="MobiDB-lite"/>
    </source>
</evidence>
<dbReference type="PANTHER" id="PTHR35392:SF3">
    <property type="entry name" value="ZN(2)-C6 FUNGAL-TYPE DOMAIN-CONTAINING PROTEIN"/>
    <property type="match status" value="1"/>
</dbReference>
<feature type="region of interest" description="Disordered" evidence="2">
    <location>
        <begin position="467"/>
        <end position="487"/>
    </location>
</feature>
<keyword evidence="3" id="KW-0472">Membrane</keyword>
<organism evidence="4 5">
    <name type="scientific">Coniella lustricola</name>
    <dbReference type="NCBI Taxonomy" id="2025994"/>
    <lineage>
        <taxon>Eukaryota</taxon>
        <taxon>Fungi</taxon>
        <taxon>Dikarya</taxon>
        <taxon>Ascomycota</taxon>
        <taxon>Pezizomycotina</taxon>
        <taxon>Sordariomycetes</taxon>
        <taxon>Sordariomycetidae</taxon>
        <taxon>Diaporthales</taxon>
        <taxon>Schizoparmaceae</taxon>
        <taxon>Coniella</taxon>
    </lineage>
</organism>
<evidence type="ECO:0000313" key="5">
    <source>
        <dbReference type="Proteomes" id="UP000241462"/>
    </source>
</evidence>
<proteinExistence type="predicted"/>
<keyword evidence="3" id="KW-1133">Transmembrane helix</keyword>
<name>A0A2T3AMP4_9PEZI</name>
<dbReference type="GO" id="GO:0000981">
    <property type="term" value="F:DNA-binding transcription factor activity, RNA polymerase II-specific"/>
    <property type="evidence" value="ECO:0007669"/>
    <property type="project" value="InterPro"/>
</dbReference>
<protein>
    <recommendedName>
        <fullName evidence="6">Zn(2)-C6 fungal-type domain-containing protein</fullName>
    </recommendedName>
</protein>
<sequence>MTTPFDFDDYINLTWPPSGWGDVLQGGQSAEPDAAHDHNDEADYNDEADHNDSRNDSRNNANELVSDFSNMSRTYDSYDEANSLMSDDRYGFAPALSFGGPTDSSVPPTNPSVASPLDNLGWPTLDFRLSLDLDLGADFPATQLDNTATGGLSDSNIDFLKIGNGPQIFESPVLPQELDLRDLGPPLQSHPAQTQTRSLPALAVQLPLPTYNAGAPALGPPSQTGSDPLSVTAMARERSRRNGPLSEDQRLTTAHVRKRGSCHRCHILCIKCDLGSPCAHCQAAFPDCPEVCDREKLTQVLSASEDLPEGIWLALDAASSSSSHVLFPESVPITIAFDPPGSPHHDSPGLDLQLQQCGINMNAFQSPVPNSAVHYPPHSTPTFAAVPPSTTNKYFGASTALPYFGPPSWDGMGLNYSGSLASYKLDPRCLPLQCHLFRWANMQVACEFKRREDFETAIGALVFSLQKLPRPAPPPPTNARQRKRSNAQPMFSPQSLVNNVCQVMCWFRIWQAEHLYVKNNMSFGLAPNYPTGNEQGHGQDDLLVGVLSELKRQAIGYLADAHRHVLKDLDTINTVKGSELEVLVCLWQMMLIYRQVIAIYSAVARSRNHAGPRNVAMALKIFGHLNLILCIKYGAYFRHTSPHFPPRGQPSTAEVLRTQPHLKAAWEDVVKQRRNFRTFLLDILFFFGSCNDPLFDPSIVFGLLQPSLLRSCLSCGCLPFGVVLACPFLLLVVLALFVSGYEFDD</sequence>
<dbReference type="Proteomes" id="UP000241462">
    <property type="component" value="Unassembled WGS sequence"/>
</dbReference>
<evidence type="ECO:0000256" key="3">
    <source>
        <dbReference type="SAM" id="Phobius"/>
    </source>
</evidence>
<evidence type="ECO:0000313" key="4">
    <source>
        <dbReference type="EMBL" id="PSS03686.1"/>
    </source>
</evidence>
<feature type="compositionally biased region" description="Basic and acidic residues" evidence="2">
    <location>
        <begin position="33"/>
        <end position="57"/>
    </location>
</feature>
<accession>A0A2T3AMP4</accession>
<keyword evidence="1" id="KW-0539">Nucleus</keyword>
<dbReference type="AlphaFoldDB" id="A0A2T3AMP4"/>
<dbReference type="InParanoid" id="A0A2T3AMP4"/>
<keyword evidence="5" id="KW-1185">Reference proteome</keyword>
<evidence type="ECO:0008006" key="6">
    <source>
        <dbReference type="Google" id="ProtNLM"/>
    </source>
</evidence>
<dbReference type="EMBL" id="KZ678374">
    <property type="protein sequence ID" value="PSS03686.1"/>
    <property type="molecule type" value="Genomic_DNA"/>
</dbReference>
<evidence type="ECO:0000256" key="1">
    <source>
        <dbReference type="ARBA" id="ARBA00023242"/>
    </source>
</evidence>
<dbReference type="PANTHER" id="PTHR35392">
    <property type="entry name" value="ZN(II)2CYS6 TRANSCRIPTION FACTOR (EUROFUNG)-RELATED-RELATED"/>
    <property type="match status" value="1"/>
</dbReference>
<reference evidence="4 5" key="1">
    <citation type="journal article" date="2018" name="Mycol. Prog.">
        <title>Coniella lustricola, a new species from submerged detritus.</title>
        <authorList>
            <person name="Raudabaugh D.B."/>
            <person name="Iturriaga T."/>
            <person name="Carver A."/>
            <person name="Mondo S."/>
            <person name="Pangilinan J."/>
            <person name="Lipzen A."/>
            <person name="He G."/>
            <person name="Amirebrahimi M."/>
            <person name="Grigoriev I.V."/>
            <person name="Miller A.N."/>
        </authorList>
    </citation>
    <scope>NUCLEOTIDE SEQUENCE [LARGE SCALE GENOMIC DNA]</scope>
    <source>
        <strain evidence="4 5">B22-T-1</strain>
    </source>
</reference>